<reference evidence="1 2" key="1">
    <citation type="submission" date="2019-03" db="EMBL/GenBank/DDBJ databases">
        <title>Single cell metagenomics reveals metabolic interactions within the superorganism composed of flagellate Streblomastix strix and complex community of Bacteroidetes bacteria on its surface.</title>
        <authorList>
            <person name="Treitli S.C."/>
            <person name="Kolisko M."/>
            <person name="Husnik F."/>
            <person name="Keeling P."/>
            <person name="Hampl V."/>
        </authorList>
    </citation>
    <scope>NUCLEOTIDE SEQUENCE [LARGE SCALE GENOMIC DNA]</scope>
    <source>
        <strain evidence="1">ST1C</strain>
    </source>
</reference>
<dbReference type="EMBL" id="SNRW01009531">
    <property type="protein sequence ID" value="KAA6377857.1"/>
    <property type="molecule type" value="Genomic_DNA"/>
</dbReference>
<sequence>MIKIPKLLQSLVAFSRFKIGTHACKDIDRQSLEVRSRSRHCLWYIQFYGDEQVQSELVNIGFGRAMLITFCTAGGVGEEQDVEISNGLIHISEFLAQLHKGRNNF</sequence>
<protein>
    <submittedName>
        <fullName evidence="1">Uncharacterized protein</fullName>
    </submittedName>
</protein>
<dbReference type="Proteomes" id="UP000324800">
    <property type="component" value="Unassembled WGS sequence"/>
</dbReference>
<proteinExistence type="predicted"/>
<feature type="non-terminal residue" evidence="1">
    <location>
        <position position="105"/>
    </location>
</feature>
<name>A0A5J4V5J1_9EUKA</name>
<evidence type="ECO:0000313" key="2">
    <source>
        <dbReference type="Proteomes" id="UP000324800"/>
    </source>
</evidence>
<evidence type="ECO:0000313" key="1">
    <source>
        <dbReference type="EMBL" id="KAA6377857.1"/>
    </source>
</evidence>
<comment type="caution">
    <text evidence="1">The sequence shown here is derived from an EMBL/GenBank/DDBJ whole genome shotgun (WGS) entry which is preliminary data.</text>
</comment>
<organism evidence="1 2">
    <name type="scientific">Streblomastix strix</name>
    <dbReference type="NCBI Taxonomy" id="222440"/>
    <lineage>
        <taxon>Eukaryota</taxon>
        <taxon>Metamonada</taxon>
        <taxon>Preaxostyla</taxon>
        <taxon>Oxymonadida</taxon>
        <taxon>Streblomastigidae</taxon>
        <taxon>Streblomastix</taxon>
    </lineage>
</organism>
<gene>
    <name evidence="1" type="ORF">EZS28_026616</name>
</gene>
<accession>A0A5J4V5J1</accession>
<dbReference type="AlphaFoldDB" id="A0A5J4V5J1"/>